<keyword evidence="2" id="KW-0963">Cytoplasm</keyword>
<dbReference type="GO" id="GO:1990247">
    <property type="term" value="F:N6-methyladenosine-containing RNA reader activity"/>
    <property type="evidence" value="ECO:0007669"/>
    <property type="project" value="UniProtKB-UniRule"/>
</dbReference>
<accession>A0A5N5IYI5</accession>
<evidence type="ECO:0000256" key="1">
    <source>
        <dbReference type="ARBA" id="ARBA00004496"/>
    </source>
</evidence>
<dbReference type="InterPro" id="IPR045168">
    <property type="entry name" value="YTH_prot"/>
</dbReference>
<dbReference type="EMBL" id="VDCV01000019">
    <property type="protein sequence ID" value="KAB5512159.1"/>
    <property type="molecule type" value="Genomic_DNA"/>
</dbReference>
<proteinExistence type="inferred from homology"/>
<keyword evidence="3 4" id="KW-0694">RNA-binding</keyword>
<evidence type="ECO:0000313" key="8">
    <source>
        <dbReference type="Proteomes" id="UP000326939"/>
    </source>
</evidence>
<reference evidence="8" key="1">
    <citation type="journal article" date="2019" name="Gigascience">
        <title>De novo genome assembly of the endangered Acer yangbiense, a plant species with extremely small populations endemic to Yunnan Province, China.</title>
        <authorList>
            <person name="Yang J."/>
            <person name="Wariss H.M."/>
            <person name="Tao L."/>
            <person name="Zhang R."/>
            <person name="Yun Q."/>
            <person name="Hollingsworth P."/>
            <person name="Dao Z."/>
            <person name="Luo G."/>
            <person name="Guo H."/>
            <person name="Ma Y."/>
            <person name="Sun W."/>
        </authorList>
    </citation>
    <scope>NUCLEOTIDE SEQUENCE [LARGE SCALE GENOMIC DNA]</scope>
    <source>
        <strain evidence="8">cv. br00</strain>
    </source>
</reference>
<dbReference type="PROSITE" id="PS50882">
    <property type="entry name" value="YTH"/>
    <property type="match status" value="1"/>
</dbReference>
<gene>
    <name evidence="7" type="ORF">DKX38_029187</name>
</gene>
<dbReference type="InterPro" id="IPR007275">
    <property type="entry name" value="YTH_domain"/>
</dbReference>
<comment type="subcellular location">
    <subcellularLocation>
        <location evidence="1">Cytoplasm</location>
    </subcellularLocation>
</comment>
<feature type="domain" description="YTH" evidence="6">
    <location>
        <begin position="305"/>
        <end position="442"/>
    </location>
</feature>
<dbReference type="PANTHER" id="PTHR12357">
    <property type="entry name" value="YTH YT521-B HOMOLOGY DOMAIN-CONTAINING"/>
    <property type="match status" value="1"/>
</dbReference>
<dbReference type="PANTHER" id="PTHR12357:SF82">
    <property type="entry name" value="YTH DOMAIN-CONTAINING FAMILY PROTEIN"/>
    <property type="match status" value="1"/>
</dbReference>
<keyword evidence="8" id="KW-1185">Reference proteome</keyword>
<evidence type="ECO:0000256" key="4">
    <source>
        <dbReference type="RuleBase" id="RU369095"/>
    </source>
</evidence>
<evidence type="ECO:0000259" key="6">
    <source>
        <dbReference type="PROSITE" id="PS50882"/>
    </source>
</evidence>
<dbReference type="GO" id="GO:0003729">
    <property type="term" value="F:mRNA binding"/>
    <property type="evidence" value="ECO:0007669"/>
    <property type="project" value="UniProtKB-UniRule"/>
</dbReference>
<evidence type="ECO:0000313" key="7">
    <source>
        <dbReference type="EMBL" id="KAB5512159.1"/>
    </source>
</evidence>
<dbReference type="CDD" id="cd21134">
    <property type="entry name" value="YTH"/>
    <property type="match status" value="1"/>
</dbReference>
<comment type="caution">
    <text evidence="7">The sequence shown here is derived from an EMBL/GenBank/DDBJ whole genome shotgun (WGS) entry which is preliminary data.</text>
</comment>
<dbReference type="GO" id="GO:0005737">
    <property type="term" value="C:cytoplasm"/>
    <property type="evidence" value="ECO:0007669"/>
    <property type="project" value="UniProtKB-SubCell"/>
</dbReference>
<name>A0A5N5IYI5_9ROSI</name>
<evidence type="ECO:0000256" key="2">
    <source>
        <dbReference type="ARBA" id="ARBA00022490"/>
    </source>
</evidence>
<feature type="compositionally biased region" description="Polar residues" evidence="5">
    <location>
        <begin position="134"/>
        <end position="168"/>
    </location>
</feature>
<organism evidence="7 8">
    <name type="scientific">Salix brachista</name>
    <dbReference type="NCBI Taxonomy" id="2182728"/>
    <lineage>
        <taxon>Eukaryota</taxon>
        <taxon>Viridiplantae</taxon>
        <taxon>Streptophyta</taxon>
        <taxon>Embryophyta</taxon>
        <taxon>Tracheophyta</taxon>
        <taxon>Spermatophyta</taxon>
        <taxon>Magnoliopsida</taxon>
        <taxon>eudicotyledons</taxon>
        <taxon>Gunneridae</taxon>
        <taxon>Pentapetalae</taxon>
        <taxon>rosids</taxon>
        <taxon>fabids</taxon>
        <taxon>Malpighiales</taxon>
        <taxon>Salicaceae</taxon>
        <taxon>Saliceae</taxon>
        <taxon>Salix</taxon>
    </lineage>
</organism>
<protein>
    <recommendedName>
        <fullName evidence="4">YTH domain-containing family protein</fullName>
    </recommendedName>
</protein>
<feature type="region of interest" description="Disordered" evidence="5">
    <location>
        <begin position="134"/>
        <end position="173"/>
    </location>
</feature>
<feature type="region of interest" description="Disordered" evidence="5">
    <location>
        <begin position="504"/>
        <end position="550"/>
    </location>
</feature>
<evidence type="ECO:0000256" key="3">
    <source>
        <dbReference type="ARBA" id="ARBA00022884"/>
    </source>
</evidence>
<sequence length="561" mass="62063">MNVSMTDFFRWSFTYTLTEAAGLLENLSLDSQTKTAGNPAPAMKDFYGDNGNFIYNQGYGYAPFGAYPSPNSPIPTMGYDGQLYGAQQQYQYPGSFYHPSTSAGLFYPSNQPNHSQGHVASAGTADKVPFSAGTATRNSSNKVNAGSVNRSNGPATGAGFSSTPNTHPTRPISGMDQASGYMNLMNPNNRMYGQYGNRMYGQYGSRAGADFGSYAYNSWTNGRGWVVVDNKYKSRGHGYGNENRDGLNELNRGPRAKSFRNQKEFGAVTQTAEGRNIPLSNSNLPQIPEREQYNQEDFPEEYSDAKFFVIKSFSEDDVHKSIKYSVWTSTPNGNKKLDAAYKQAKENKSDCPVFLLFSVNTSGQFVGLAEMVGPVDFNKTVEYWQQDKWTGCFPLKWHIIKDVPNGCLRHITLENNENKPVTNSRDTQEVIFEKGVQILKIFKDHQGKTSILDDFSFYAGRERIMQEKRVKQNFQKQARFASVISEGKSLVMGKESLQTDAASIKEPVDATPLESVKMNGDVNTKEENESDLSVDNSARDATSTAVSSENNVVPNVVASAC</sequence>
<dbReference type="AlphaFoldDB" id="A0A5N5IYI5"/>
<comment type="similarity">
    <text evidence="4">Belongs to the YTHDF family.</text>
</comment>
<dbReference type="Pfam" id="PF04146">
    <property type="entry name" value="YTH"/>
    <property type="match status" value="1"/>
</dbReference>
<evidence type="ECO:0000256" key="5">
    <source>
        <dbReference type="SAM" id="MobiDB-lite"/>
    </source>
</evidence>
<dbReference type="FunFam" id="3.10.590.10:FF:000001">
    <property type="entry name" value="YTH domain family 1, isoform CRA_a"/>
    <property type="match status" value="1"/>
</dbReference>
<comment type="function">
    <text evidence="4">Specifically recognizes and binds N6-methyladenosine (m6A)-containing RNAs, and regulates mRNA stability. M6A is a modification present at internal sites of mRNAs and some non-coding RNAs and plays a role in mRNA stability and processing.</text>
</comment>
<dbReference type="GO" id="GO:0061157">
    <property type="term" value="P:mRNA destabilization"/>
    <property type="evidence" value="ECO:0007669"/>
    <property type="project" value="TreeGrafter"/>
</dbReference>
<feature type="compositionally biased region" description="Polar residues" evidence="5">
    <location>
        <begin position="531"/>
        <end position="544"/>
    </location>
</feature>
<dbReference type="Gene3D" id="3.10.590.10">
    <property type="entry name" value="ph1033 like domains"/>
    <property type="match status" value="1"/>
</dbReference>
<dbReference type="Proteomes" id="UP000326939">
    <property type="component" value="Chromosome 19"/>
</dbReference>